<dbReference type="GO" id="GO:0005524">
    <property type="term" value="F:ATP binding"/>
    <property type="evidence" value="ECO:0007669"/>
    <property type="project" value="UniProtKB-KW"/>
</dbReference>
<dbReference type="SUPFAM" id="SSF53271">
    <property type="entry name" value="PRTase-like"/>
    <property type="match status" value="2"/>
</dbReference>
<dbReference type="GO" id="GO:0016301">
    <property type="term" value="F:kinase activity"/>
    <property type="evidence" value="ECO:0007669"/>
    <property type="project" value="UniProtKB-KW"/>
</dbReference>
<dbReference type="InterPro" id="IPR029099">
    <property type="entry name" value="Pribosyltran_N"/>
</dbReference>
<keyword evidence="5 11" id="KW-0418">Kinase</keyword>
<comment type="similarity">
    <text evidence="8">Belongs to the ribose-phosphate pyrophosphokinase family.</text>
</comment>
<evidence type="ECO:0000313" key="13">
    <source>
        <dbReference type="Proteomes" id="UP000042527"/>
    </source>
</evidence>
<keyword evidence="3 8" id="KW-0545">Nucleotide biosynthesis</keyword>
<dbReference type="GO" id="GO:0006015">
    <property type="term" value="P:5-phosphoribose 1-diphosphate biosynthetic process"/>
    <property type="evidence" value="ECO:0007669"/>
    <property type="project" value="TreeGrafter"/>
</dbReference>
<organism evidence="11 13">
    <name type="scientific">Treponema phagedenis</name>
    <dbReference type="NCBI Taxonomy" id="162"/>
    <lineage>
        <taxon>Bacteria</taxon>
        <taxon>Pseudomonadati</taxon>
        <taxon>Spirochaetota</taxon>
        <taxon>Spirochaetia</taxon>
        <taxon>Spirochaetales</taxon>
        <taxon>Treponemataceae</taxon>
        <taxon>Treponema</taxon>
    </lineage>
</organism>
<evidence type="ECO:0000256" key="3">
    <source>
        <dbReference type="ARBA" id="ARBA00022727"/>
    </source>
</evidence>
<dbReference type="NCBIfam" id="NF005299">
    <property type="entry name" value="PRK06827.1"/>
    <property type="match status" value="1"/>
</dbReference>
<evidence type="ECO:0000313" key="12">
    <source>
        <dbReference type="EMBL" id="QEJ97290.1"/>
    </source>
</evidence>
<accession>A0A0B7GTB7</accession>
<evidence type="ECO:0000256" key="2">
    <source>
        <dbReference type="ARBA" id="ARBA00022679"/>
    </source>
</evidence>
<name>A0A0B7GTB7_TREPH</name>
<evidence type="ECO:0000256" key="7">
    <source>
        <dbReference type="ARBA" id="ARBA00049535"/>
    </source>
</evidence>
<keyword evidence="4" id="KW-0547">Nucleotide-binding</keyword>
<reference evidence="12 14" key="3">
    <citation type="submission" date="2019-08" db="EMBL/GenBank/DDBJ databases">
        <authorList>
            <person name="Kuhnert P."/>
        </authorList>
    </citation>
    <scope>NUCLEOTIDE SEQUENCE [LARGE SCALE GENOMIC DNA]</scope>
    <source>
        <strain evidence="12 14">B36.5</strain>
    </source>
</reference>
<dbReference type="Proteomes" id="UP000323594">
    <property type="component" value="Chromosome"/>
</dbReference>
<dbReference type="GO" id="GO:0004749">
    <property type="term" value="F:ribose phosphate diphosphokinase activity"/>
    <property type="evidence" value="ECO:0007669"/>
    <property type="project" value="UniProtKB-EC"/>
</dbReference>
<dbReference type="Pfam" id="PF00156">
    <property type="entry name" value="Pribosyltran"/>
    <property type="match status" value="1"/>
</dbReference>
<dbReference type="CDD" id="cd06223">
    <property type="entry name" value="PRTases_typeI"/>
    <property type="match status" value="1"/>
</dbReference>
<gene>
    <name evidence="11" type="primary">prs</name>
    <name evidence="12" type="ORF">FUT82_04335</name>
    <name evidence="11" type="ORF">TPHV1_200018</name>
</gene>
<sequence length="426" mass="48210">MKYSIPTNLAIVACPGGESFADETIKHLTHIYARRFRQKLDRLSKRYNQDKSELIKNINFYTDLFSSSSFANKNISDFRVPKFKVDALFTYFMNGEFKTEINECIRGKDVFIFQDVENHQVLTVNQGKNKQRFSVNDHLMSLIVTIDAVRHAGAARITLVVPVYPYSRQHKKKGREGLTASLLGQLYETLGVSQIITLDIHSREIENAFHSARIENLHASYQIIRELAKIEKLCDPDEQFVVVSPDSGAIDRNKFYSTGLKKPLAMIYKERDYSVITQNAKQSNIISINLLGDVKGKTAFIADDMLGTGGTLLKAMEFLKSKGAKKVIAAISLPFFTGDAVRLFDEAYAKGHFYRIIGTNAVYHEELLTKEWYIKTDVSGLFAQVIARLHHNQSLSGLLDNRDIIERLLHGTNTPNQDSKGTKETT</sequence>
<dbReference type="EC" id="2.7.6.1" evidence="1"/>
<dbReference type="InterPro" id="IPR000836">
    <property type="entry name" value="PRTase_dom"/>
</dbReference>
<protein>
    <recommendedName>
        <fullName evidence="1">ribose-phosphate diphosphokinase</fullName>
        <ecNumber evidence="1">2.7.6.1</ecNumber>
    </recommendedName>
</protein>
<dbReference type="RefSeq" id="WP_002698039.1">
    <property type="nucleotide sequence ID" value="NZ_CDNC01000013.1"/>
</dbReference>
<evidence type="ECO:0000256" key="6">
    <source>
        <dbReference type="ARBA" id="ARBA00022840"/>
    </source>
</evidence>
<evidence type="ECO:0000313" key="14">
    <source>
        <dbReference type="Proteomes" id="UP000323594"/>
    </source>
</evidence>
<dbReference type="GO" id="GO:0000287">
    <property type="term" value="F:magnesium ion binding"/>
    <property type="evidence" value="ECO:0007669"/>
    <property type="project" value="InterPro"/>
</dbReference>
<dbReference type="GO" id="GO:0005737">
    <property type="term" value="C:cytoplasm"/>
    <property type="evidence" value="ECO:0007669"/>
    <property type="project" value="TreeGrafter"/>
</dbReference>
<comment type="catalytic activity">
    <reaction evidence="7">
        <text>D-ribose 5-phosphate + ATP = 5-phospho-alpha-D-ribose 1-diphosphate + AMP + H(+)</text>
        <dbReference type="Rhea" id="RHEA:15609"/>
        <dbReference type="ChEBI" id="CHEBI:15378"/>
        <dbReference type="ChEBI" id="CHEBI:30616"/>
        <dbReference type="ChEBI" id="CHEBI:58017"/>
        <dbReference type="ChEBI" id="CHEBI:78346"/>
        <dbReference type="ChEBI" id="CHEBI:456215"/>
        <dbReference type="EC" id="2.7.6.1"/>
    </reaction>
</comment>
<dbReference type="Proteomes" id="UP000042527">
    <property type="component" value="Unassembled WGS sequence"/>
</dbReference>
<keyword evidence="6" id="KW-0067">ATP-binding</keyword>
<dbReference type="SMART" id="SM01400">
    <property type="entry name" value="Pribosyltran_N"/>
    <property type="match status" value="1"/>
</dbReference>
<dbReference type="PANTHER" id="PTHR10210">
    <property type="entry name" value="RIBOSE-PHOSPHATE DIPHOSPHOKINASE FAMILY MEMBER"/>
    <property type="match status" value="1"/>
</dbReference>
<dbReference type="PANTHER" id="PTHR10210:SF32">
    <property type="entry name" value="RIBOSE-PHOSPHATE PYROPHOSPHOKINASE 2"/>
    <property type="match status" value="1"/>
</dbReference>
<dbReference type="InterPro" id="IPR005946">
    <property type="entry name" value="Rib-P_diPkinase"/>
</dbReference>
<dbReference type="EMBL" id="CP042817">
    <property type="protein sequence ID" value="QEJ97290.1"/>
    <property type="molecule type" value="Genomic_DNA"/>
</dbReference>
<reference evidence="13" key="2">
    <citation type="submission" date="2015-01" db="EMBL/GenBank/DDBJ databases">
        <authorList>
            <person name="Manzoor Shahid"/>
            <person name="Zubair Saima"/>
        </authorList>
    </citation>
    <scope>NUCLEOTIDE SEQUENCE [LARGE SCALE GENOMIC DNA]</scope>
    <source>
        <strain evidence="13">V1</strain>
    </source>
</reference>
<feature type="domain" description="Phosphoribosyltransferase" evidence="9">
    <location>
        <begin position="212"/>
        <end position="353"/>
    </location>
</feature>
<dbReference type="EMBL" id="CDNC01000013">
    <property type="protein sequence ID" value="CEM61728.1"/>
    <property type="molecule type" value="Genomic_DNA"/>
</dbReference>
<evidence type="ECO:0000256" key="5">
    <source>
        <dbReference type="ARBA" id="ARBA00022777"/>
    </source>
</evidence>
<evidence type="ECO:0000256" key="4">
    <source>
        <dbReference type="ARBA" id="ARBA00022741"/>
    </source>
</evidence>
<feature type="domain" description="Ribose-phosphate pyrophosphokinase N-terminal" evidence="10">
    <location>
        <begin position="87"/>
        <end position="191"/>
    </location>
</feature>
<dbReference type="OrthoDB" id="9777067at2"/>
<proteinExistence type="inferred from homology"/>
<dbReference type="GeneID" id="57754181"/>
<dbReference type="GO" id="GO:0002189">
    <property type="term" value="C:ribose phosphate diphosphokinase complex"/>
    <property type="evidence" value="ECO:0007669"/>
    <property type="project" value="TreeGrafter"/>
</dbReference>
<evidence type="ECO:0000256" key="8">
    <source>
        <dbReference type="RuleBase" id="RU004324"/>
    </source>
</evidence>
<dbReference type="InterPro" id="IPR029057">
    <property type="entry name" value="PRTase-like"/>
</dbReference>
<dbReference type="Gene3D" id="3.40.50.2020">
    <property type="match status" value="2"/>
</dbReference>
<dbReference type="AlphaFoldDB" id="A0A0B7GTB7"/>
<dbReference type="NCBIfam" id="TIGR01251">
    <property type="entry name" value="ribP_PPkin"/>
    <property type="match status" value="1"/>
</dbReference>
<evidence type="ECO:0000259" key="10">
    <source>
        <dbReference type="Pfam" id="PF13793"/>
    </source>
</evidence>
<evidence type="ECO:0000256" key="1">
    <source>
        <dbReference type="ARBA" id="ARBA00013247"/>
    </source>
</evidence>
<dbReference type="GO" id="GO:0006164">
    <property type="term" value="P:purine nucleotide biosynthetic process"/>
    <property type="evidence" value="ECO:0007669"/>
    <property type="project" value="TreeGrafter"/>
</dbReference>
<reference evidence="11" key="1">
    <citation type="submission" date="2015-01" db="EMBL/GenBank/DDBJ databases">
        <authorList>
            <person name="Xiang T."/>
            <person name="Song Y."/>
            <person name="Huang L."/>
            <person name="Wang B."/>
            <person name="Wu P."/>
        </authorList>
    </citation>
    <scope>NUCLEOTIDE SEQUENCE [LARGE SCALE GENOMIC DNA]</scope>
    <source>
        <strain evidence="11">V1</strain>
    </source>
</reference>
<evidence type="ECO:0000259" key="9">
    <source>
        <dbReference type="Pfam" id="PF00156"/>
    </source>
</evidence>
<keyword evidence="2 11" id="KW-0808">Transferase</keyword>
<dbReference type="FunFam" id="3.40.50.2020:FF:000014">
    <property type="entry name" value="Ribose-phosphate pyrophosphokinase 1"/>
    <property type="match status" value="1"/>
</dbReference>
<keyword evidence="13" id="KW-1185">Reference proteome</keyword>
<evidence type="ECO:0000313" key="11">
    <source>
        <dbReference type="EMBL" id="CEM61728.1"/>
    </source>
</evidence>
<dbReference type="Pfam" id="PF13793">
    <property type="entry name" value="Pribosyltran_N"/>
    <property type="match status" value="1"/>
</dbReference>